<dbReference type="AlphaFoldDB" id="A0A0C1FN37"/>
<dbReference type="Proteomes" id="UP000031246">
    <property type="component" value="Unassembled WGS sequence"/>
</dbReference>
<comment type="caution">
    <text evidence="2">The sequence shown here is derived from an EMBL/GenBank/DDBJ whole genome shotgun (WGS) entry which is preliminary data.</text>
</comment>
<dbReference type="EMBL" id="JSYN01000016">
    <property type="protein sequence ID" value="KIA93118.1"/>
    <property type="molecule type" value="Genomic_DNA"/>
</dbReference>
<protein>
    <submittedName>
        <fullName evidence="2">Uncharacterized protein</fullName>
    </submittedName>
</protein>
<feature type="signal peptide" evidence="1">
    <location>
        <begin position="1"/>
        <end position="19"/>
    </location>
</feature>
<accession>A0A0C1FN37</accession>
<sequence length="311" mass="36151">MKIRMLISIIILFVLNSCAQNKSKNMNTMINEAYETTPKHNKQPMYGLQIDKMGCRVSISVNDETLGNYFDKGGFSTTETINGHIIKSGNQTLKVLVYPREGSLFIDDLANVKLELFYVAQKGDPMDSYKILKTVELPKNTKDKRLPYVEINIPFEANVPWDYSSFYNSLVDLRKVPDIEKKVVEEYEKIRNMIVTNDQNNYLNFRIKHKKMEYETFYMSKEEIKEYIESIAKDATPLENKEVLPIKNYELVFEKDGKKVLLRDKTTRDGIIRMEYGSINTEGDYKGEKSKEMYLSPNLILVKGKTEFESL</sequence>
<organism evidence="2 3">
    <name type="scientific">Pedobacter kyungheensis</name>
    <dbReference type="NCBI Taxonomy" id="1069985"/>
    <lineage>
        <taxon>Bacteria</taxon>
        <taxon>Pseudomonadati</taxon>
        <taxon>Bacteroidota</taxon>
        <taxon>Sphingobacteriia</taxon>
        <taxon>Sphingobacteriales</taxon>
        <taxon>Sphingobacteriaceae</taxon>
        <taxon>Pedobacter</taxon>
    </lineage>
</organism>
<keyword evidence="1" id="KW-0732">Signal</keyword>
<keyword evidence="3" id="KW-1185">Reference proteome</keyword>
<reference evidence="2 3" key="1">
    <citation type="submission" date="2014-10" db="EMBL/GenBank/DDBJ databases">
        <title>Pedobacter Kyungheensis.</title>
        <authorList>
            <person name="Anderson B.M."/>
            <person name="Newman J.D."/>
        </authorList>
    </citation>
    <scope>NUCLEOTIDE SEQUENCE [LARGE SCALE GENOMIC DNA]</scope>
    <source>
        <strain evidence="2 3">KACC 16221</strain>
    </source>
</reference>
<proteinExistence type="predicted"/>
<evidence type="ECO:0000313" key="3">
    <source>
        <dbReference type="Proteomes" id="UP000031246"/>
    </source>
</evidence>
<evidence type="ECO:0000313" key="2">
    <source>
        <dbReference type="EMBL" id="KIA93118.1"/>
    </source>
</evidence>
<feature type="chain" id="PRO_5002145112" evidence="1">
    <location>
        <begin position="20"/>
        <end position="311"/>
    </location>
</feature>
<evidence type="ECO:0000256" key="1">
    <source>
        <dbReference type="SAM" id="SignalP"/>
    </source>
</evidence>
<name>A0A0C1FN37_9SPHI</name>
<gene>
    <name evidence="2" type="ORF">OC25_13845</name>
</gene>